<reference evidence="2 3" key="1">
    <citation type="submission" date="2024-10" db="EMBL/GenBank/DDBJ databases">
        <title>The Natural Products Discovery Center: Release of the First 8490 Sequenced Strains for Exploring Actinobacteria Biosynthetic Diversity.</title>
        <authorList>
            <person name="Kalkreuter E."/>
            <person name="Kautsar S.A."/>
            <person name="Yang D."/>
            <person name="Bader C.D."/>
            <person name="Teijaro C.N."/>
            <person name="Fluegel L."/>
            <person name="Davis C.M."/>
            <person name="Simpson J.R."/>
            <person name="Lauterbach L."/>
            <person name="Steele A.D."/>
            <person name="Gui C."/>
            <person name="Meng S."/>
            <person name="Li G."/>
            <person name="Viehrig K."/>
            <person name="Ye F."/>
            <person name="Su P."/>
            <person name="Kiefer A.F."/>
            <person name="Nichols A."/>
            <person name="Cepeda A.J."/>
            <person name="Yan W."/>
            <person name="Fan B."/>
            <person name="Jiang Y."/>
            <person name="Adhikari A."/>
            <person name="Zheng C.-J."/>
            <person name="Schuster L."/>
            <person name="Cowan T.M."/>
            <person name="Smanski M.J."/>
            <person name="Chevrette M.G."/>
            <person name="De Carvalho L.P.S."/>
            <person name="Shen B."/>
        </authorList>
    </citation>
    <scope>NUCLEOTIDE SEQUENCE [LARGE SCALE GENOMIC DNA]</scope>
    <source>
        <strain evidence="2 3">NPDC020327</strain>
    </source>
</reference>
<feature type="transmembrane region" description="Helical" evidence="1">
    <location>
        <begin position="77"/>
        <end position="97"/>
    </location>
</feature>
<protein>
    <submittedName>
        <fullName evidence="2">Uncharacterized protein</fullName>
    </submittedName>
</protein>
<keyword evidence="1" id="KW-0472">Membrane</keyword>
<proteinExistence type="predicted"/>
<sequence length="102" mass="11396">MTEAIRKRSRWVDAGFAVVVLLFNVLVAGSILLYSFEVGMSEEPEPWWMSLLHPVLLLGAAIATGVVFLVRRYYIAATAQILLLFLPIQGTVLAALFDPYRK</sequence>
<dbReference type="RefSeq" id="WP_157859303.1">
    <property type="nucleotide sequence ID" value="NZ_JBIRWE010000013.1"/>
</dbReference>
<evidence type="ECO:0000256" key="1">
    <source>
        <dbReference type="SAM" id="Phobius"/>
    </source>
</evidence>
<name>A0ABW7UWV2_9ACTN</name>
<evidence type="ECO:0000313" key="3">
    <source>
        <dbReference type="Proteomes" id="UP001611548"/>
    </source>
</evidence>
<feature type="transmembrane region" description="Helical" evidence="1">
    <location>
        <begin position="12"/>
        <end position="35"/>
    </location>
</feature>
<comment type="caution">
    <text evidence="2">The sequence shown here is derived from an EMBL/GenBank/DDBJ whole genome shotgun (WGS) entry which is preliminary data.</text>
</comment>
<organism evidence="2 3">
    <name type="scientific">Streptomyces pathocidini</name>
    <dbReference type="NCBI Taxonomy" id="1650571"/>
    <lineage>
        <taxon>Bacteria</taxon>
        <taxon>Bacillati</taxon>
        <taxon>Actinomycetota</taxon>
        <taxon>Actinomycetes</taxon>
        <taxon>Kitasatosporales</taxon>
        <taxon>Streptomycetaceae</taxon>
        <taxon>Streptomyces</taxon>
    </lineage>
</organism>
<dbReference type="Proteomes" id="UP001611548">
    <property type="component" value="Unassembled WGS sequence"/>
</dbReference>
<keyword evidence="1" id="KW-1133">Transmembrane helix</keyword>
<accession>A0ABW7UWV2</accession>
<gene>
    <name evidence="2" type="ORF">ACH429_23630</name>
</gene>
<keyword evidence="1" id="KW-0812">Transmembrane</keyword>
<dbReference type="EMBL" id="JBIRWE010000013">
    <property type="protein sequence ID" value="MFI1967069.1"/>
    <property type="molecule type" value="Genomic_DNA"/>
</dbReference>
<keyword evidence="3" id="KW-1185">Reference proteome</keyword>
<feature type="transmembrane region" description="Helical" evidence="1">
    <location>
        <begin position="47"/>
        <end position="70"/>
    </location>
</feature>
<evidence type="ECO:0000313" key="2">
    <source>
        <dbReference type="EMBL" id="MFI1967069.1"/>
    </source>
</evidence>